<dbReference type="Proteomes" id="UP001066276">
    <property type="component" value="Chromosome 5"/>
</dbReference>
<comment type="caution">
    <text evidence="1">The sequence shown here is derived from an EMBL/GenBank/DDBJ whole genome shotgun (WGS) entry which is preliminary data.</text>
</comment>
<keyword evidence="2" id="KW-1185">Reference proteome</keyword>
<reference evidence="1" key="1">
    <citation type="journal article" date="2022" name="bioRxiv">
        <title>Sequencing and chromosome-scale assembly of the giantPleurodeles waltlgenome.</title>
        <authorList>
            <person name="Brown T."/>
            <person name="Elewa A."/>
            <person name="Iarovenko S."/>
            <person name="Subramanian E."/>
            <person name="Araus A.J."/>
            <person name="Petzold A."/>
            <person name="Susuki M."/>
            <person name="Suzuki K.-i.T."/>
            <person name="Hayashi T."/>
            <person name="Toyoda A."/>
            <person name="Oliveira C."/>
            <person name="Osipova E."/>
            <person name="Leigh N.D."/>
            <person name="Simon A."/>
            <person name="Yun M.H."/>
        </authorList>
    </citation>
    <scope>NUCLEOTIDE SEQUENCE</scope>
    <source>
        <strain evidence="1">20211129_DDA</strain>
        <tissue evidence="1">Liver</tissue>
    </source>
</reference>
<name>A0AAV7RYN5_PLEWA</name>
<gene>
    <name evidence="1" type="ORF">NDU88_009058</name>
</gene>
<dbReference type="AlphaFoldDB" id="A0AAV7RYN5"/>
<evidence type="ECO:0000313" key="2">
    <source>
        <dbReference type="Proteomes" id="UP001066276"/>
    </source>
</evidence>
<accession>A0AAV7RYN5</accession>
<proteinExistence type="predicted"/>
<protein>
    <submittedName>
        <fullName evidence="1">Uncharacterized protein</fullName>
    </submittedName>
</protein>
<sequence length="171" mass="18609">MDRCNGQKTSQVGVVEEQPNGLRCIPEGEGGGSSRGELAYWCMVHGLVAEPSREEALGLLRGTFWERPVCLSPGLPARRQEHNRVLWLRALQSQVTTTPVVLQIPGTFTPPLGHPRQQYRLVSGWWRDGATPASGDVAGEDYGTVRHAAASVTVPDSIRGPRRCSEHAGDC</sequence>
<dbReference type="EMBL" id="JANPWB010000009">
    <property type="protein sequence ID" value="KAJ1156334.1"/>
    <property type="molecule type" value="Genomic_DNA"/>
</dbReference>
<evidence type="ECO:0000313" key="1">
    <source>
        <dbReference type="EMBL" id="KAJ1156334.1"/>
    </source>
</evidence>
<organism evidence="1 2">
    <name type="scientific">Pleurodeles waltl</name>
    <name type="common">Iberian ribbed newt</name>
    <dbReference type="NCBI Taxonomy" id="8319"/>
    <lineage>
        <taxon>Eukaryota</taxon>
        <taxon>Metazoa</taxon>
        <taxon>Chordata</taxon>
        <taxon>Craniata</taxon>
        <taxon>Vertebrata</taxon>
        <taxon>Euteleostomi</taxon>
        <taxon>Amphibia</taxon>
        <taxon>Batrachia</taxon>
        <taxon>Caudata</taxon>
        <taxon>Salamandroidea</taxon>
        <taxon>Salamandridae</taxon>
        <taxon>Pleurodelinae</taxon>
        <taxon>Pleurodeles</taxon>
    </lineage>
</organism>